<dbReference type="Pfam" id="PF02525">
    <property type="entry name" value="Flavodoxin_2"/>
    <property type="match status" value="1"/>
</dbReference>
<evidence type="ECO:0000256" key="2">
    <source>
        <dbReference type="ARBA" id="ARBA00023002"/>
    </source>
</evidence>
<evidence type="ECO:0000256" key="1">
    <source>
        <dbReference type="ARBA" id="ARBA00006252"/>
    </source>
</evidence>
<feature type="domain" description="Flavodoxin-like fold" evidence="3">
    <location>
        <begin position="5"/>
        <end position="174"/>
    </location>
</feature>
<dbReference type="PANTHER" id="PTHR10204:SF34">
    <property type="entry name" value="NAD(P)H DEHYDROGENASE [QUINONE] 1 ISOFORM 1"/>
    <property type="match status" value="1"/>
</dbReference>
<reference evidence="4 5" key="1">
    <citation type="submission" date="2019-11" db="EMBL/GenBank/DDBJ databases">
        <title>The Phosphoenolpyruvate Phosphotransferase System Regulates Serratia proteamaculans 336X Biofilm Formation and Wheat Roots colonization.</title>
        <authorList>
            <person name="Liu F."/>
        </authorList>
    </citation>
    <scope>NUCLEOTIDE SEQUENCE [LARGE SCALE GENOMIC DNA]</scope>
    <source>
        <strain evidence="4 5">336X</strain>
    </source>
</reference>
<evidence type="ECO:0000259" key="3">
    <source>
        <dbReference type="Pfam" id="PF02525"/>
    </source>
</evidence>
<evidence type="ECO:0000313" key="4">
    <source>
        <dbReference type="EMBL" id="QGH62957.1"/>
    </source>
</evidence>
<sequence>MKLNNIYFVWAHPRPDSLTAQVVGEMQSEAARQGYNVSSLDLYRSHFDPLLRVEDEPDWDNPQKTYSEEVHRLFNELEDKDTLVLVFPVWWYAFPAMLKGYLERVWNYGLAYGEGSGLKDKKIRWLALVGGSQSGFIKYGWEKNMTDYINGSMAYLGVEDARIDFLYNTIGVEEGITDGEAHYHKLFAEAREVISSLRETSEA</sequence>
<dbReference type="InterPro" id="IPR051545">
    <property type="entry name" value="NAD(P)H_dehydrogenase_qn"/>
</dbReference>
<dbReference type="GO" id="GO:0005829">
    <property type="term" value="C:cytosol"/>
    <property type="evidence" value="ECO:0007669"/>
    <property type="project" value="TreeGrafter"/>
</dbReference>
<dbReference type="SUPFAM" id="SSF52218">
    <property type="entry name" value="Flavoproteins"/>
    <property type="match status" value="1"/>
</dbReference>
<gene>
    <name evidence="4" type="ORF">GHV41_19900</name>
</gene>
<dbReference type="OrthoDB" id="9798454at2"/>
<dbReference type="Gene3D" id="3.40.50.360">
    <property type="match status" value="1"/>
</dbReference>
<comment type="similarity">
    <text evidence="1">Belongs to the NAD(P)H dehydrogenase (quinone) family.</text>
</comment>
<dbReference type="PANTHER" id="PTHR10204">
    <property type="entry name" value="NAD P H OXIDOREDUCTASE-RELATED"/>
    <property type="match status" value="1"/>
</dbReference>
<dbReference type="Proteomes" id="UP000381260">
    <property type="component" value="Chromosome"/>
</dbReference>
<dbReference type="InterPro" id="IPR029039">
    <property type="entry name" value="Flavoprotein-like_sf"/>
</dbReference>
<dbReference type="EMBL" id="CP045913">
    <property type="protein sequence ID" value="QGH62957.1"/>
    <property type="molecule type" value="Genomic_DNA"/>
</dbReference>
<dbReference type="EC" id="1.6.99.-" evidence="4"/>
<dbReference type="InterPro" id="IPR003680">
    <property type="entry name" value="Flavodoxin_fold"/>
</dbReference>
<dbReference type="RefSeq" id="WP_135317219.1">
    <property type="nucleotide sequence ID" value="NZ_CP045913.1"/>
</dbReference>
<organism evidence="4 5">
    <name type="scientific">Serratia proteamaculans</name>
    <dbReference type="NCBI Taxonomy" id="28151"/>
    <lineage>
        <taxon>Bacteria</taxon>
        <taxon>Pseudomonadati</taxon>
        <taxon>Pseudomonadota</taxon>
        <taxon>Gammaproteobacteria</taxon>
        <taxon>Enterobacterales</taxon>
        <taxon>Yersiniaceae</taxon>
        <taxon>Serratia</taxon>
    </lineage>
</organism>
<dbReference type="GO" id="GO:0003955">
    <property type="term" value="F:NAD(P)H dehydrogenase (quinone) activity"/>
    <property type="evidence" value="ECO:0007669"/>
    <property type="project" value="TreeGrafter"/>
</dbReference>
<evidence type="ECO:0000313" key="5">
    <source>
        <dbReference type="Proteomes" id="UP000381260"/>
    </source>
</evidence>
<protein>
    <submittedName>
        <fullName evidence="4">NAD(P)H oxidoreductase</fullName>
        <ecNumber evidence="4">1.6.99.-</ecNumber>
    </submittedName>
</protein>
<name>A0A4Z0DT67_SERPR</name>
<dbReference type="NCBIfam" id="NF007280">
    <property type="entry name" value="PRK09739.1"/>
    <property type="match status" value="1"/>
</dbReference>
<dbReference type="AlphaFoldDB" id="A0A4Z0DT67"/>
<accession>A0A4Z0DT67</accession>
<proteinExistence type="inferred from homology"/>
<keyword evidence="2 4" id="KW-0560">Oxidoreductase</keyword>